<dbReference type="GO" id="GO:0008840">
    <property type="term" value="F:4-hydroxy-tetrahydrodipicolinate synthase activity"/>
    <property type="evidence" value="ECO:0007669"/>
    <property type="project" value="TreeGrafter"/>
</dbReference>
<dbReference type="Proteomes" id="UP000181980">
    <property type="component" value="Unassembled WGS sequence"/>
</dbReference>
<keyword evidence="3" id="KW-1185">Reference proteome</keyword>
<dbReference type="SUPFAM" id="SSF51569">
    <property type="entry name" value="Aldolase"/>
    <property type="match status" value="1"/>
</dbReference>
<dbReference type="SMART" id="SM01130">
    <property type="entry name" value="DHDPS"/>
    <property type="match status" value="1"/>
</dbReference>
<dbReference type="PANTHER" id="PTHR12128:SF51">
    <property type="entry name" value="BLL4205 PROTEIN"/>
    <property type="match status" value="1"/>
</dbReference>
<dbReference type="Gene3D" id="3.20.20.70">
    <property type="entry name" value="Aldolase class I"/>
    <property type="match status" value="1"/>
</dbReference>
<dbReference type="AlphaFoldDB" id="A0A1H5PYU3"/>
<proteinExistence type="predicted"/>
<organism evidence="2 3">
    <name type="scientific">Jiangella alba</name>
    <dbReference type="NCBI Taxonomy" id="561176"/>
    <lineage>
        <taxon>Bacteria</taxon>
        <taxon>Bacillati</taxon>
        <taxon>Actinomycetota</taxon>
        <taxon>Actinomycetes</taxon>
        <taxon>Jiangellales</taxon>
        <taxon>Jiangellaceae</taxon>
        <taxon>Jiangella</taxon>
    </lineage>
</organism>
<dbReference type="STRING" id="561176.SAMN04488561_6895"/>
<keyword evidence="1 2" id="KW-0456">Lyase</keyword>
<dbReference type="EMBL" id="FNUC01000004">
    <property type="protein sequence ID" value="SEF18824.1"/>
    <property type="molecule type" value="Genomic_DNA"/>
</dbReference>
<protein>
    <submittedName>
        <fullName evidence="2">Dihydrodipicolinate synthase/N-acetylneuraminate lyase</fullName>
    </submittedName>
</protein>
<evidence type="ECO:0000313" key="3">
    <source>
        <dbReference type="Proteomes" id="UP000181980"/>
    </source>
</evidence>
<dbReference type="PANTHER" id="PTHR12128">
    <property type="entry name" value="DIHYDRODIPICOLINATE SYNTHASE"/>
    <property type="match status" value="1"/>
</dbReference>
<evidence type="ECO:0000313" key="2">
    <source>
        <dbReference type="EMBL" id="SEF18824.1"/>
    </source>
</evidence>
<sequence length="344" mass="36434">MAPLETFAAGTVIPAMPLALTEELSFDERRQRALVRYYLAAGAGGLAAAVHSTQFAIHTTHAALLRPVLELVADTARKEGSPDLVLVAGVVGETDQAVAEAELAASLGYDAVLLAPYGVGDRSEDALLDRARKVGDVLPVIGFALQPAVGGRRHSRGYWTRLADIPSVLGVKAAPFDRYATLDIVSGLAASSRRDAVTLYTGNDDHIVGDLVASFAHADGSRTRFAGGLLGQWSVWTRGAVETLELARLARDGDQAARLALDGIDGPLTDANGAIFDAAGGFAGCVPGIHEVLRRQGLLAGTWCLDPHERLSPGQLDEIDRIWAAHPQLRDDDFVAAHLDEWLA</sequence>
<dbReference type="RefSeq" id="WP_069111414.1">
    <property type="nucleotide sequence ID" value="NZ_FNUC01000004.1"/>
</dbReference>
<gene>
    <name evidence="2" type="ORF">SAMN04488561_6895</name>
</gene>
<dbReference type="OrthoDB" id="9770698at2"/>
<accession>A0A1H5PYU3</accession>
<evidence type="ECO:0000256" key="1">
    <source>
        <dbReference type="ARBA" id="ARBA00023239"/>
    </source>
</evidence>
<reference evidence="3" key="1">
    <citation type="submission" date="2016-10" db="EMBL/GenBank/DDBJ databases">
        <authorList>
            <person name="Varghese N."/>
            <person name="Submissions S."/>
        </authorList>
    </citation>
    <scope>NUCLEOTIDE SEQUENCE [LARGE SCALE GENOMIC DNA]</scope>
    <source>
        <strain evidence="3">DSM 45237</strain>
    </source>
</reference>
<name>A0A1H5PYU3_9ACTN</name>
<dbReference type="InterPro" id="IPR002220">
    <property type="entry name" value="DapA-like"/>
</dbReference>
<dbReference type="InterPro" id="IPR013785">
    <property type="entry name" value="Aldolase_TIM"/>
</dbReference>